<dbReference type="InterPro" id="IPR015443">
    <property type="entry name" value="Aldose_1-epimerase"/>
</dbReference>
<evidence type="ECO:0000256" key="3">
    <source>
        <dbReference type="ARBA" id="ARBA00006206"/>
    </source>
</evidence>
<dbReference type="UniPathway" id="UPA00242"/>
<dbReference type="InterPro" id="IPR014718">
    <property type="entry name" value="GH-type_carb-bd"/>
</dbReference>
<evidence type="ECO:0000313" key="15">
    <source>
        <dbReference type="Proteomes" id="UP000509623"/>
    </source>
</evidence>
<sequence>MSITDMPFGVLPDHTPVKAYTLKNTSGASLTVLTYGARIQSLQMPGRNGDAEEMVLGHRTLEEYTQPGDYLGAVMGRYANRIADGSFTIAGKASRLAQNEGSTTLHGGPQGFSTRVWRCRRKEANDDAPSITLTYESRDGEQGFPGTCNVRVTYCLTTDNAVMIDYRAESSRATYLNLTNHSYFNLSGSCQKDVLKTDLIIDADTCLEVDKDLLPTGQLLPIEDTAEDFRGGKAIGQDINREEPQLRSCGGYDHCFVLNGTGFRRVAEATDTSSGHRMLVFTDQPGMQLFTANCFNEGSLNRDGSPMLPHTAFCLETQHFPDSPHYPEFPSTLLSVGKTFRSRTIYKFELIK</sequence>
<dbReference type="GO" id="GO:0033499">
    <property type="term" value="P:galactose catabolic process via UDP-galactose, Leloir pathway"/>
    <property type="evidence" value="ECO:0007669"/>
    <property type="project" value="TreeGrafter"/>
</dbReference>
<dbReference type="PANTHER" id="PTHR10091:SF0">
    <property type="entry name" value="GALACTOSE MUTAROTASE"/>
    <property type="match status" value="1"/>
</dbReference>
<keyword evidence="7 8" id="KW-0119">Carbohydrate metabolism</keyword>
<dbReference type="GO" id="GO:0030246">
    <property type="term" value="F:carbohydrate binding"/>
    <property type="evidence" value="ECO:0007669"/>
    <property type="project" value="InterPro"/>
</dbReference>
<feature type="active site" description="Proton acceptor" evidence="9">
    <location>
        <position position="316"/>
    </location>
</feature>
<evidence type="ECO:0000313" key="13">
    <source>
        <dbReference type="EMBL" id="QKO29712.1"/>
    </source>
</evidence>
<reference evidence="14 15" key="1">
    <citation type="submission" date="2019-11" db="EMBL/GenBank/DDBJ databases">
        <authorList>
            <person name="Ren C."/>
            <person name="Wang H."/>
            <person name="Xu Y."/>
        </authorList>
    </citation>
    <scope>NUCLEOTIDE SEQUENCE [LARGE SCALE GENOMIC DNA]</scope>
    <source>
        <strain evidence="15">JNU-WLY1368</strain>
        <strain evidence="12 14">LBM 19010</strain>
    </source>
</reference>
<dbReference type="GO" id="GO:0005737">
    <property type="term" value="C:cytoplasm"/>
    <property type="evidence" value="ECO:0007669"/>
    <property type="project" value="TreeGrafter"/>
</dbReference>
<dbReference type="CDD" id="cd09019">
    <property type="entry name" value="galactose_mutarotase_like"/>
    <property type="match status" value="1"/>
</dbReference>
<dbReference type="Pfam" id="PF01263">
    <property type="entry name" value="Aldose_epim"/>
    <property type="match status" value="1"/>
</dbReference>
<gene>
    <name evidence="12" type="ORF">GJQ69_03420</name>
    <name evidence="13" type="ORF">GKP14_00955</name>
</gene>
<dbReference type="InterPro" id="IPR018052">
    <property type="entry name" value="Ald1_epimerase_CS"/>
</dbReference>
<proteinExistence type="inferred from homology"/>
<keyword evidence="6 8" id="KW-0413">Isomerase</keyword>
<feature type="binding site" evidence="10">
    <location>
        <position position="253"/>
    </location>
    <ligand>
        <name>beta-D-galactose</name>
        <dbReference type="ChEBI" id="CHEBI:27667"/>
    </ligand>
</feature>
<dbReference type="NCBIfam" id="NF008277">
    <property type="entry name" value="PRK11055.1"/>
    <property type="match status" value="1"/>
</dbReference>
<name>A0A859DPW5_9FIRM</name>
<evidence type="ECO:0000256" key="7">
    <source>
        <dbReference type="ARBA" id="ARBA00023277"/>
    </source>
</evidence>
<evidence type="ECO:0000313" key="14">
    <source>
        <dbReference type="Proteomes" id="UP000501316"/>
    </source>
</evidence>
<dbReference type="KEGG" id="clf:GJQ69_03420"/>
<dbReference type="AlphaFoldDB" id="A0A859DPW5"/>
<feature type="binding site" evidence="11">
    <location>
        <begin position="181"/>
        <end position="183"/>
    </location>
    <ligand>
        <name>beta-D-galactose</name>
        <dbReference type="ChEBI" id="CHEBI:27667"/>
    </ligand>
</feature>
<keyword evidence="15" id="KW-1185">Reference proteome</keyword>
<dbReference type="InterPro" id="IPR011013">
    <property type="entry name" value="Gal_mutarotase_sf_dom"/>
</dbReference>
<comment type="catalytic activity">
    <reaction evidence="1 8">
        <text>alpha-D-glucose = beta-D-glucose</text>
        <dbReference type="Rhea" id="RHEA:10264"/>
        <dbReference type="ChEBI" id="CHEBI:15903"/>
        <dbReference type="ChEBI" id="CHEBI:17925"/>
        <dbReference type="EC" id="5.1.3.3"/>
    </reaction>
</comment>
<dbReference type="PIRSF" id="PIRSF005096">
    <property type="entry name" value="GALM"/>
    <property type="match status" value="1"/>
</dbReference>
<evidence type="ECO:0000256" key="11">
    <source>
        <dbReference type="PIRSR" id="PIRSR005096-3"/>
    </source>
</evidence>
<dbReference type="PROSITE" id="PS00545">
    <property type="entry name" value="ALDOSE_1_EPIMERASE"/>
    <property type="match status" value="1"/>
</dbReference>
<dbReference type="Gene3D" id="2.70.98.10">
    <property type="match status" value="1"/>
</dbReference>
<feature type="active site" description="Proton donor" evidence="9">
    <location>
        <position position="181"/>
    </location>
</feature>
<reference evidence="13" key="2">
    <citation type="journal article" date="2021" name="Appl. Environ. Microbiol.">
        <title>Adaptability of a Caproate-Producing Bacterium Contributes to Its Dominance in an Anaerobic Fermentation System.</title>
        <authorList>
            <person name="Wang H."/>
            <person name="Gu Y."/>
            <person name="Zhou W."/>
            <person name="Zhao D."/>
            <person name="Qiao Z."/>
            <person name="Zheng J."/>
            <person name="Gao J."/>
            <person name="Chen X."/>
            <person name="Ren C."/>
            <person name="Xu Y."/>
        </authorList>
    </citation>
    <scope>NUCLEOTIDE SEQUENCE</scope>
    <source>
        <strain evidence="13">JNU-WLY1368</strain>
    </source>
</reference>
<evidence type="ECO:0000256" key="1">
    <source>
        <dbReference type="ARBA" id="ARBA00001614"/>
    </source>
</evidence>
<evidence type="ECO:0000256" key="4">
    <source>
        <dbReference type="ARBA" id="ARBA00013185"/>
    </source>
</evidence>
<comment type="pathway">
    <text evidence="2 8">Carbohydrate metabolism; hexose metabolism.</text>
</comment>
<dbReference type="EMBL" id="CP046161">
    <property type="protein sequence ID" value="QKO29712.1"/>
    <property type="molecule type" value="Genomic_DNA"/>
</dbReference>
<dbReference type="Proteomes" id="UP000501316">
    <property type="component" value="Chromosome"/>
</dbReference>
<comment type="similarity">
    <text evidence="3 8">Belongs to the aldose epimerase family.</text>
</comment>
<dbReference type="GO" id="GO:0004034">
    <property type="term" value="F:aldose 1-epimerase activity"/>
    <property type="evidence" value="ECO:0007669"/>
    <property type="project" value="UniProtKB-EC"/>
</dbReference>
<evidence type="ECO:0000313" key="12">
    <source>
        <dbReference type="EMBL" id="QKN23614.1"/>
    </source>
</evidence>
<evidence type="ECO:0000256" key="6">
    <source>
        <dbReference type="ARBA" id="ARBA00023235"/>
    </source>
</evidence>
<dbReference type="GO" id="GO:0006006">
    <property type="term" value="P:glucose metabolic process"/>
    <property type="evidence" value="ECO:0007669"/>
    <property type="project" value="TreeGrafter"/>
</dbReference>
<dbReference type="EMBL" id="CP046051">
    <property type="protein sequence ID" value="QKN23614.1"/>
    <property type="molecule type" value="Genomic_DNA"/>
</dbReference>
<organism evidence="12 14">
    <name type="scientific">Caproicibacterium lactatifermentans</name>
    <dbReference type="NCBI Taxonomy" id="2666138"/>
    <lineage>
        <taxon>Bacteria</taxon>
        <taxon>Bacillati</taxon>
        <taxon>Bacillota</taxon>
        <taxon>Clostridia</taxon>
        <taxon>Eubacteriales</taxon>
        <taxon>Oscillospiraceae</taxon>
        <taxon>Caproicibacterium</taxon>
    </lineage>
</organism>
<dbReference type="EC" id="5.1.3.3" evidence="4 8"/>
<dbReference type="PANTHER" id="PTHR10091">
    <property type="entry name" value="ALDOSE-1-EPIMERASE"/>
    <property type="match status" value="1"/>
</dbReference>
<protein>
    <recommendedName>
        <fullName evidence="5 8">Aldose 1-epimerase</fullName>
        <ecNumber evidence="4 8">5.1.3.3</ecNumber>
    </recommendedName>
</protein>
<evidence type="ECO:0000256" key="10">
    <source>
        <dbReference type="PIRSR" id="PIRSR005096-2"/>
    </source>
</evidence>
<evidence type="ECO:0000256" key="2">
    <source>
        <dbReference type="ARBA" id="ARBA00005028"/>
    </source>
</evidence>
<evidence type="ECO:0000256" key="5">
    <source>
        <dbReference type="ARBA" id="ARBA00014165"/>
    </source>
</evidence>
<reference evidence="13" key="3">
    <citation type="journal article" date="2022" name="Int. J. Syst. Evol. Microbiol.">
        <title>Caproicibacterium lactatifermentans sp. nov., isolated from pit clay used for the production of Chinese strong aroma-type liquor.</title>
        <authorList>
            <person name="Wang H."/>
            <person name="Gu Y."/>
            <person name="Zhao D."/>
            <person name="Qiao Z."/>
            <person name="Zheng J."/>
            <person name="Gao J."/>
            <person name="Ren C."/>
            <person name="Xu Y."/>
        </authorList>
    </citation>
    <scope>NUCLEOTIDE SEQUENCE</scope>
    <source>
        <strain evidence="13">JNU-WLY1368</strain>
    </source>
</reference>
<dbReference type="InterPro" id="IPR047215">
    <property type="entry name" value="Galactose_mutarotase-like"/>
</dbReference>
<dbReference type="Proteomes" id="UP000509623">
    <property type="component" value="Chromosome"/>
</dbReference>
<feature type="binding site" evidence="11">
    <location>
        <begin position="80"/>
        <end position="81"/>
    </location>
    <ligand>
        <name>beta-D-galactose</name>
        <dbReference type="ChEBI" id="CHEBI:27667"/>
    </ligand>
</feature>
<evidence type="ECO:0000256" key="8">
    <source>
        <dbReference type="PIRNR" id="PIRNR005096"/>
    </source>
</evidence>
<dbReference type="SUPFAM" id="SSF74650">
    <property type="entry name" value="Galactose mutarotase-like"/>
    <property type="match status" value="1"/>
</dbReference>
<accession>A0A859DPW5</accession>
<evidence type="ECO:0000256" key="9">
    <source>
        <dbReference type="PIRSR" id="PIRSR005096-1"/>
    </source>
</evidence>
<dbReference type="RefSeq" id="WP_086036044.1">
    <property type="nucleotide sequence ID" value="NZ_CP046051.1"/>
</dbReference>
<dbReference type="InterPro" id="IPR008183">
    <property type="entry name" value="Aldose_1/G6P_1-epimerase"/>
</dbReference>